<name>A0AA95HJR1_9GAMM</name>
<accession>A0AA95HJR1</accession>
<evidence type="ECO:0000256" key="1">
    <source>
        <dbReference type="SAM" id="SignalP"/>
    </source>
</evidence>
<dbReference type="KEGG" id="tput:QJT81_09280"/>
<dbReference type="AlphaFoldDB" id="A0AA95HJR1"/>
<gene>
    <name evidence="2" type="ORF">QJT81_09280</name>
</gene>
<protein>
    <submittedName>
        <fullName evidence="2">Uncharacterized protein</fullName>
    </submittedName>
</protein>
<reference evidence="2" key="1">
    <citation type="journal article" date="2023" name="Int. J. Mol. Sci.">
        <title>Metagenomics Revealed a New Genus 'Candidatus Thiocaldithrix dubininis' gen. nov., sp. nov. and a New Species 'Candidatus Thiothrix putei' sp. nov. in the Family Thiotrichaceae, Some Members of Which Have Traits of Both Na+- and H+-Motive Energetics.</title>
        <authorList>
            <person name="Ravin N.V."/>
            <person name="Muntyan M.S."/>
            <person name="Smolyakov D.D."/>
            <person name="Rudenko T.S."/>
            <person name="Beletsky A.V."/>
            <person name="Mardanov A.V."/>
            <person name="Grabovich M.Y."/>
        </authorList>
    </citation>
    <scope>NUCLEOTIDE SEQUENCE</scope>
    <source>
        <strain evidence="2">GKL-02</strain>
    </source>
</reference>
<dbReference type="Proteomes" id="UP001301326">
    <property type="component" value="Chromosome"/>
</dbReference>
<evidence type="ECO:0000313" key="2">
    <source>
        <dbReference type="EMBL" id="WGZ96143.1"/>
    </source>
</evidence>
<feature type="chain" id="PRO_5041688788" evidence="1">
    <location>
        <begin position="23"/>
        <end position="92"/>
    </location>
</feature>
<keyword evidence="1" id="KW-0732">Signal</keyword>
<reference evidence="2" key="2">
    <citation type="submission" date="2023-04" db="EMBL/GenBank/DDBJ databases">
        <authorList>
            <person name="Beletskiy A.V."/>
            <person name="Mardanov A.V."/>
            <person name="Ravin N.V."/>
        </authorList>
    </citation>
    <scope>NUCLEOTIDE SEQUENCE</scope>
    <source>
        <strain evidence="2">GKL-02</strain>
    </source>
</reference>
<organism evidence="2">
    <name type="scientific">Candidatus Thiothrix putei</name>
    <dbReference type="NCBI Taxonomy" id="3080811"/>
    <lineage>
        <taxon>Bacteria</taxon>
        <taxon>Pseudomonadati</taxon>
        <taxon>Pseudomonadota</taxon>
        <taxon>Gammaproteobacteria</taxon>
        <taxon>Thiotrichales</taxon>
        <taxon>Thiotrichaceae</taxon>
        <taxon>Thiothrix</taxon>
    </lineage>
</organism>
<sequence length="92" mass="9880">MLRKLVSGLIGLLLLAAPFAHTFEPTTQKVTDNVYAIIGELDQRSADNQGLNNTTGFIITADGVRLSSAIGGKPEDLQVEYASETFEGDEKP</sequence>
<proteinExistence type="predicted"/>
<feature type="signal peptide" evidence="1">
    <location>
        <begin position="1"/>
        <end position="22"/>
    </location>
</feature>
<dbReference type="EMBL" id="CP124756">
    <property type="protein sequence ID" value="WGZ96143.1"/>
    <property type="molecule type" value="Genomic_DNA"/>
</dbReference>